<reference evidence="1 2" key="1">
    <citation type="journal article" date="2019" name="Int. J. Syst. Evol. Microbiol.">
        <title>The Global Catalogue of Microorganisms (GCM) 10K type strain sequencing project: providing services to taxonomists for standard genome sequencing and annotation.</title>
        <authorList>
            <consortium name="The Broad Institute Genomics Platform"/>
            <consortium name="The Broad Institute Genome Sequencing Center for Infectious Disease"/>
            <person name="Wu L."/>
            <person name="Ma J."/>
        </authorList>
    </citation>
    <scope>NUCLEOTIDE SEQUENCE [LARGE SCALE GENOMIC DNA]</scope>
    <source>
        <strain evidence="1 2">JCM 15421</strain>
    </source>
</reference>
<evidence type="ECO:0000313" key="1">
    <source>
        <dbReference type="EMBL" id="GAA0708004.1"/>
    </source>
</evidence>
<keyword evidence="2" id="KW-1185">Reference proteome</keyword>
<sequence>MVQTLSLEARALARLRAYARPLRVECPVNYLSSLTGSPADGGPQRDSFAQFLARHTTTQQDAMLGKGRAELYRIGTITFADLIGQREQTLTLAELRAANH</sequence>
<name>A0ABN1ID48_9GAMM</name>
<protein>
    <submittedName>
        <fullName evidence="1">Uncharacterized protein</fullName>
    </submittedName>
</protein>
<evidence type="ECO:0000313" key="2">
    <source>
        <dbReference type="Proteomes" id="UP001501523"/>
    </source>
</evidence>
<dbReference type="Proteomes" id="UP001501523">
    <property type="component" value="Unassembled WGS sequence"/>
</dbReference>
<dbReference type="EMBL" id="BAAAEU010000004">
    <property type="protein sequence ID" value="GAA0708004.1"/>
    <property type="molecule type" value="Genomic_DNA"/>
</dbReference>
<organism evidence="1 2">
    <name type="scientific">Dokdonella soli</name>
    <dbReference type="NCBI Taxonomy" id="529810"/>
    <lineage>
        <taxon>Bacteria</taxon>
        <taxon>Pseudomonadati</taxon>
        <taxon>Pseudomonadota</taxon>
        <taxon>Gammaproteobacteria</taxon>
        <taxon>Lysobacterales</taxon>
        <taxon>Rhodanobacteraceae</taxon>
        <taxon>Dokdonella</taxon>
    </lineage>
</organism>
<comment type="caution">
    <text evidence="1">The sequence shown here is derived from an EMBL/GenBank/DDBJ whole genome shotgun (WGS) entry which is preliminary data.</text>
</comment>
<proteinExistence type="predicted"/>
<accession>A0ABN1ID48</accession>
<gene>
    <name evidence="1" type="ORF">GCM10009105_07190</name>
</gene>